<evidence type="ECO:0000256" key="3">
    <source>
        <dbReference type="ARBA" id="ARBA00023002"/>
    </source>
</evidence>
<evidence type="ECO:0000259" key="10">
    <source>
        <dbReference type="Pfam" id="PF00248"/>
    </source>
</evidence>
<evidence type="ECO:0000313" key="11">
    <source>
        <dbReference type="EMBL" id="GMG31013.1"/>
    </source>
</evidence>
<dbReference type="PIRSF" id="PIRSF000097">
    <property type="entry name" value="AKR"/>
    <property type="match status" value="1"/>
</dbReference>
<comment type="similarity">
    <text evidence="1">Belongs to the aldo/keto reductase family.</text>
</comment>
<dbReference type="Proteomes" id="UP001165205">
    <property type="component" value="Unassembled WGS sequence"/>
</dbReference>
<protein>
    <recommendedName>
        <fullName evidence="2">D-xylose reductase [NAD(P)H]</fullName>
        <ecNumber evidence="2">1.1.1.307</ecNumber>
    </recommendedName>
</protein>
<evidence type="ECO:0000256" key="4">
    <source>
        <dbReference type="ARBA" id="ARBA00025065"/>
    </source>
</evidence>
<dbReference type="CDD" id="cd19071">
    <property type="entry name" value="AKR_AKR1-5-like"/>
    <property type="match status" value="1"/>
</dbReference>
<gene>
    <name evidence="11" type="ORF">Aory04_000698700</name>
</gene>
<dbReference type="PANTHER" id="PTHR43827:SF13">
    <property type="entry name" value="ALDO_KETO REDUCTASE FAMILY PROTEIN"/>
    <property type="match status" value="1"/>
</dbReference>
<dbReference type="InterPro" id="IPR036812">
    <property type="entry name" value="NAD(P)_OxRdtase_dom_sf"/>
</dbReference>
<dbReference type="EC" id="1.1.1.307" evidence="2"/>
<dbReference type="PRINTS" id="PR00069">
    <property type="entry name" value="ALDKETRDTASE"/>
</dbReference>
<evidence type="ECO:0000313" key="12">
    <source>
        <dbReference type="Proteomes" id="UP001165205"/>
    </source>
</evidence>
<evidence type="ECO:0000256" key="6">
    <source>
        <dbReference type="ARBA" id="ARBA00049485"/>
    </source>
</evidence>
<evidence type="ECO:0000256" key="5">
    <source>
        <dbReference type="ARBA" id="ARBA00047534"/>
    </source>
</evidence>
<feature type="binding site" evidence="8">
    <location>
        <position position="116"/>
    </location>
    <ligand>
        <name>substrate</name>
    </ligand>
</feature>
<feature type="site" description="Lowers pKa of active site Tyr" evidence="9">
    <location>
        <position position="81"/>
    </location>
</feature>
<dbReference type="InterPro" id="IPR020471">
    <property type="entry name" value="AKR"/>
</dbReference>
<evidence type="ECO:0000256" key="7">
    <source>
        <dbReference type="PIRSR" id="PIRSR000097-1"/>
    </source>
</evidence>
<organism evidence="11 12">
    <name type="scientific">Aspergillus oryzae</name>
    <name type="common">Yellow koji mold</name>
    <dbReference type="NCBI Taxonomy" id="5062"/>
    <lineage>
        <taxon>Eukaryota</taxon>
        <taxon>Fungi</taxon>
        <taxon>Dikarya</taxon>
        <taxon>Ascomycota</taxon>
        <taxon>Pezizomycotina</taxon>
        <taxon>Eurotiomycetes</taxon>
        <taxon>Eurotiomycetidae</taxon>
        <taxon>Eurotiales</taxon>
        <taxon>Aspergillaceae</taxon>
        <taxon>Aspergillus</taxon>
        <taxon>Aspergillus subgen. Circumdati</taxon>
    </lineage>
</organism>
<feature type="domain" description="NADP-dependent oxidoreductase" evidence="10">
    <location>
        <begin position="33"/>
        <end position="262"/>
    </location>
</feature>
<accession>A0AAN4YIN6</accession>
<dbReference type="PANTHER" id="PTHR43827">
    <property type="entry name" value="2,5-DIKETO-D-GLUCONIC ACID REDUCTASE"/>
    <property type="match status" value="1"/>
</dbReference>
<dbReference type="SUPFAM" id="SSF51430">
    <property type="entry name" value="NAD(P)-linked oxidoreductase"/>
    <property type="match status" value="1"/>
</dbReference>
<dbReference type="Gene3D" id="3.20.20.100">
    <property type="entry name" value="NADP-dependent oxidoreductase domain"/>
    <property type="match status" value="1"/>
</dbReference>
<comment type="caution">
    <text evidence="11">The sequence shown here is derived from an EMBL/GenBank/DDBJ whole genome shotgun (WGS) entry which is preliminary data.</text>
</comment>
<evidence type="ECO:0000256" key="8">
    <source>
        <dbReference type="PIRSR" id="PIRSR000097-2"/>
    </source>
</evidence>
<proteinExistence type="inferred from homology"/>
<sequence length="276" mass="30257">MAAKLAITDLVPLPNSAVKIPRLGFGVYRSPPTQCVQSTLKALETGYRHVDTAQFYANEKEVGDAIRASGIPRSDIFVTTKILVPGGSPEATYSKLLASVEKIGGQDGYVDLFLIHSANAGASGRKEMWQALERLLEEGKTKSIGVSNWGVKHIEEMKSYAKVWPPHVNQIERVVNAYCKKHGIVVEAYSPIVRNYKASDPTLVDLANKYGKTTQQVLVRYALQKEWVPLPKSDNPDRIVANANVFDFEISEEDMAVLNALDQGSAGAIVEAVENE</sequence>
<dbReference type="GO" id="GO:0016491">
    <property type="term" value="F:oxidoreductase activity"/>
    <property type="evidence" value="ECO:0007669"/>
    <property type="project" value="UniProtKB-KW"/>
</dbReference>
<dbReference type="AlphaFoldDB" id="A0AAN4YIN6"/>
<name>A0AAN4YIN6_ASPOZ</name>
<dbReference type="Pfam" id="PF00248">
    <property type="entry name" value="Aldo_ket_red"/>
    <property type="match status" value="1"/>
</dbReference>
<evidence type="ECO:0000256" key="1">
    <source>
        <dbReference type="ARBA" id="ARBA00007905"/>
    </source>
</evidence>
<feature type="active site" description="Proton donor" evidence="7">
    <location>
        <position position="56"/>
    </location>
</feature>
<dbReference type="PROSITE" id="PS00798">
    <property type="entry name" value="ALDOKETO_REDUCTASE_1"/>
    <property type="match status" value="1"/>
</dbReference>
<comment type="catalytic activity">
    <reaction evidence="6">
        <text>xylitol + NAD(+) = D-xylose + NADH + H(+)</text>
        <dbReference type="Rhea" id="RHEA:27441"/>
        <dbReference type="ChEBI" id="CHEBI:15378"/>
        <dbReference type="ChEBI" id="CHEBI:17151"/>
        <dbReference type="ChEBI" id="CHEBI:53455"/>
        <dbReference type="ChEBI" id="CHEBI:57540"/>
        <dbReference type="ChEBI" id="CHEBI:57945"/>
        <dbReference type="EC" id="1.1.1.307"/>
    </reaction>
</comment>
<dbReference type="EMBL" id="BSYA01000078">
    <property type="protein sequence ID" value="GMG31013.1"/>
    <property type="molecule type" value="Genomic_DNA"/>
</dbReference>
<dbReference type="InterPro" id="IPR023210">
    <property type="entry name" value="NADP_OxRdtase_dom"/>
</dbReference>
<comment type="catalytic activity">
    <reaction evidence="5">
        <text>xylitol + NADP(+) = D-xylose + NADPH + H(+)</text>
        <dbReference type="Rhea" id="RHEA:27445"/>
        <dbReference type="ChEBI" id="CHEBI:15378"/>
        <dbReference type="ChEBI" id="CHEBI:17151"/>
        <dbReference type="ChEBI" id="CHEBI:53455"/>
        <dbReference type="ChEBI" id="CHEBI:57783"/>
        <dbReference type="ChEBI" id="CHEBI:58349"/>
        <dbReference type="EC" id="1.1.1.307"/>
    </reaction>
</comment>
<dbReference type="InterPro" id="IPR018170">
    <property type="entry name" value="Aldo/ket_reductase_CS"/>
</dbReference>
<evidence type="ECO:0000256" key="9">
    <source>
        <dbReference type="PIRSR" id="PIRSR000097-3"/>
    </source>
</evidence>
<reference evidence="11" key="1">
    <citation type="submission" date="2023-04" db="EMBL/GenBank/DDBJ databases">
        <title>Aspergillus oryzae NBRC 4228.</title>
        <authorList>
            <person name="Ichikawa N."/>
            <person name="Sato H."/>
            <person name="Tonouchi N."/>
        </authorList>
    </citation>
    <scope>NUCLEOTIDE SEQUENCE</scope>
    <source>
        <strain evidence="11">NBRC 4228</strain>
    </source>
</reference>
<keyword evidence="3" id="KW-0560">Oxidoreductase</keyword>
<comment type="function">
    <text evidence="4">Catalyzes the initial reaction in the xylose utilization pathway by reducing D-xylose into xylitol. Xylose is a major component of hemicelluloses such as xylan. Most fungi utilize D-xylose via three enzymatic reactions, xylose reductase (XR), xylitol dehydrogenase (XDH), and xylulokinase, to form xylulose 5-phosphate, which enters pentose phosphate pathway.</text>
</comment>
<dbReference type="FunFam" id="3.20.20.100:FF:000015">
    <property type="entry name" value="Oxidoreductase, aldo/keto reductase family"/>
    <property type="match status" value="1"/>
</dbReference>
<dbReference type="PROSITE" id="PS00063">
    <property type="entry name" value="ALDOKETO_REDUCTASE_3"/>
    <property type="match status" value="1"/>
</dbReference>
<evidence type="ECO:0000256" key="2">
    <source>
        <dbReference type="ARBA" id="ARBA00012845"/>
    </source>
</evidence>